<keyword evidence="5" id="KW-0406">Ion transport</keyword>
<dbReference type="SMART" id="SM00248">
    <property type="entry name" value="ANK"/>
    <property type="match status" value="6"/>
</dbReference>
<evidence type="ECO:0000256" key="4">
    <source>
        <dbReference type="ARBA" id="ARBA00023043"/>
    </source>
</evidence>
<dbReference type="PROSITE" id="PS50297">
    <property type="entry name" value="ANK_REP_REGION"/>
    <property type="match status" value="5"/>
</dbReference>
<accession>A0A1B6FR28</accession>
<evidence type="ECO:0000259" key="9">
    <source>
        <dbReference type="Pfam" id="PF09372"/>
    </source>
</evidence>
<dbReference type="SUPFAM" id="SSF48403">
    <property type="entry name" value="Ankyrin repeat"/>
    <property type="match status" value="1"/>
</dbReference>
<dbReference type="PANTHER" id="PTHR47143">
    <property type="entry name" value="TRANSIENT RECEPTOR POTENTIAL CATION CHANNEL PROTEIN PAINLESS"/>
    <property type="match status" value="1"/>
</dbReference>
<feature type="repeat" description="ANK" evidence="8">
    <location>
        <begin position="179"/>
        <end position="205"/>
    </location>
</feature>
<dbReference type="Pfam" id="PF00023">
    <property type="entry name" value="Ank"/>
    <property type="match status" value="1"/>
</dbReference>
<dbReference type="PRINTS" id="PR01415">
    <property type="entry name" value="ANKYRIN"/>
</dbReference>
<evidence type="ECO:0000256" key="3">
    <source>
        <dbReference type="ARBA" id="ARBA00022737"/>
    </source>
</evidence>
<protein>
    <recommendedName>
        <fullName evidence="9">PRANC domain-containing protein</fullName>
    </recommendedName>
</protein>
<keyword evidence="4 8" id="KW-0040">ANK repeat</keyword>
<sequence>MNFIYRFITENCVNNDMYNGIYFGRVECVKEIIASYGFSHEPQWEEGYDLLIMAVNSRNIEVAKCLVMLHCKLQKGEMENPKSCKSLLRNAIKYGDRELLSLLLERIPSEICQEHPLLHWAAVDGRRDMVKLLLERGANIEARNKEKLTALHLAAVGGQAGIVQELLMSGADIESRDYDGRTSLFMAVSAGHIDVVKELLVQEADHACKFNGLTPLYVAASKGYTEIFMELLEFGADFEGTNDYGETPLHIACLKKRDDLVSTLLEVGADVNVKDSRGMVPGNAFYKVGDTSSSYSMSLVPTMLAKHISVLKAAGLFVNKENEMLFDSLYHRFVLRLSDECSFVTSKQFLNDVMECCKAEVSKMKEIRCGNAFSVYSILKRVEEPMPRATIREINFLEALNLEEDFPNYKNILKRFIARAKERRGLISSGEEWFSLILNYSGHELPVLPQELKSIIVSKLKNEELKHLILCGKQLFR</sequence>
<evidence type="ECO:0000313" key="11">
    <source>
        <dbReference type="EMBL" id="JAS56412.1"/>
    </source>
</evidence>
<gene>
    <name evidence="11" type="ORF">g.20442</name>
    <name evidence="10" type="ORF">g.20445</name>
</gene>
<feature type="repeat" description="ANK" evidence="8">
    <location>
        <begin position="211"/>
        <end position="243"/>
    </location>
</feature>
<keyword evidence="6" id="KW-0325">Glycoprotein</keyword>
<proteinExistence type="predicted"/>
<dbReference type="Pfam" id="PF12796">
    <property type="entry name" value="Ank_2"/>
    <property type="match status" value="2"/>
</dbReference>
<dbReference type="PANTHER" id="PTHR47143:SF1">
    <property type="entry name" value="ION_TRANS DOMAIN-CONTAINING PROTEIN"/>
    <property type="match status" value="1"/>
</dbReference>
<name>A0A1B6FR28_9HEMI</name>
<dbReference type="GO" id="GO:1902495">
    <property type="term" value="C:transmembrane transporter complex"/>
    <property type="evidence" value="ECO:0007669"/>
    <property type="project" value="TreeGrafter"/>
</dbReference>
<keyword evidence="2" id="KW-0716">Sensory transduction</keyword>
<feature type="repeat" description="ANK" evidence="8">
    <location>
        <begin position="244"/>
        <end position="276"/>
    </location>
</feature>
<evidence type="ECO:0000256" key="7">
    <source>
        <dbReference type="ARBA" id="ARBA00023303"/>
    </source>
</evidence>
<dbReference type="GO" id="GO:0034220">
    <property type="term" value="P:monoatomic ion transmembrane transport"/>
    <property type="evidence" value="ECO:0007669"/>
    <property type="project" value="UniProtKB-KW"/>
</dbReference>
<evidence type="ECO:0000313" key="10">
    <source>
        <dbReference type="EMBL" id="JAS52648.1"/>
    </source>
</evidence>
<dbReference type="EMBL" id="GECZ01013357">
    <property type="protein sequence ID" value="JAS56412.1"/>
    <property type="molecule type" value="Transcribed_RNA"/>
</dbReference>
<reference evidence="10" key="1">
    <citation type="submission" date="2015-11" db="EMBL/GenBank/DDBJ databases">
        <title>De novo transcriptome assembly of four potential Pierce s Disease insect vectors from Arizona vineyards.</title>
        <authorList>
            <person name="Tassone E.E."/>
        </authorList>
    </citation>
    <scope>NUCLEOTIDE SEQUENCE</scope>
</reference>
<evidence type="ECO:0000256" key="5">
    <source>
        <dbReference type="ARBA" id="ARBA00023065"/>
    </source>
</evidence>
<evidence type="ECO:0000256" key="6">
    <source>
        <dbReference type="ARBA" id="ARBA00023180"/>
    </source>
</evidence>
<dbReference type="AlphaFoldDB" id="A0A1B6FR28"/>
<organism evidence="10">
    <name type="scientific">Cuerna arida</name>
    <dbReference type="NCBI Taxonomy" id="1464854"/>
    <lineage>
        <taxon>Eukaryota</taxon>
        <taxon>Metazoa</taxon>
        <taxon>Ecdysozoa</taxon>
        <taxon>Arthropoda</taxon>
        <taxon>Hexapoda</taxon>
        <taxon>Insecta</taxon>
        <taxon>Pterygota</taxon>
        <taxon>Neoptera</taxon>
        <taxon>Paraneoptera</taxon>
        <taxon>Hemiptera</taxon>
        <taxon>Auchenorrhyncha</taxon>
        <taxon>Membracoidea</taxon>
        <taxon>Cicadellidae</taxon>
        <taxon>Cicadellinae</taxon>
        <taxon>Proconiini</taxon>
        <taxon>Cuerna</taxon>
    </lineage>
</organism>
<keyword evidence="7" id="KW-0407">Ion channel</keyword>
<dbReference type="GO" id="GO:0022857">
    <property type="term" value="F:transmembrane transporter activity"/>
    <property type="evidence" value="ECO:0007669"/>
    <property type="project" value="TreeGrafter"/>
</dbReference>
<dbReference type="Pfam" id="PF09372">
    <property type="entry name" value="PRANC"/>
    <property type="match status" value="1"/>
</dbReference>
<dbReference type="InterPro" id="IPR002110">
    <property type="entry name" value="Ankyrin_rpt"/>
</dbReference>
<feature type="repeat" description="ANK" evidence="8">
    <location>
        <begin position="146"/>
        <end position="178"/>
    </location>
</feature>
<feature type="repeat" description="ANK" evidence="8">
    <location>
        <begin position="113"/>
        <end position="145"/>
    </location>
</feature>
<dbReference type="PROSITE" id="PS50088">
    <property type="entry name" value="ANK_REPEAT"/>
    <property type="match status" value="5"/>
</dbReference>
<dbReference type="InterPro" id="IPR052076">
    <property type="entry name" value="TRP_cation_channel"/>
</dbReference>
<keyword evidence="3" id="KW-0677">Repeat</keyword>
<dbReference type="InterPro" id="IPR036770">
    <property type="entry name" value="Ankyrin_rpt-contain_sf"/>
</dbReference>
<keyword evidence="1" id="KW-0813">Transport</keyword>
<dbReference type="Gene3D" id="1.25.40.20">
    <property type="entry name" value="Ankyrin repeat-containing domain"/>
    <property type="match status" value="1"/>
</dbReference>
<evidence type="ECO:0000256" key="2">
    <source>
        <dbReference type="ARBA" id="ARBA00022606"/>
    </source>
</evidence>
<evidence type="ECO:0000256" key="8">
    <source>
        <dbReference type="PROSITE-ProRule" id="PRU00023"/>
    </source>
</evidence>
<dbReference type="InterPro" id="IPR018272">
    <property type="entry name" value="PRANC_domain"/>
</dbReference>
<evidence type="ECO:0000256" key="1">
    <source>
        <dbReference type="ARBA" id="ARBA00022448"/>
    </source>
</evidence>
<dbReference type="EMBL" id="GECZ01017121">
    <property type="protein sequence ID" value="JAS52648.1"/>
    <property type="molecule type" value="Transcribed_RNA"/>
</dbReference>
<feature type="domain" description="PRANC" evidence="9">
    <location>
        <begin position="371"/>
        <end position="469"/>
    </location>
</feature>